<evidence type="ECO:0000313" key="1">
    <source>
        <dbReference type="EMBL" id="GGN22776.1"/>
    </source>
</evidence>
<proteinExistence type="predicted"/>
<comment type="caution">
    <text evidence="1">The sequence shown here is derived from an EMBL/GenBank/DDBJ whole genome shotgun (WGS) entry which is preliminary data.</text>
</comment>
<dbReference type="EMBL" id="BMOQ01000007">
    <property type="protein sequence ID" value="GGN22776.1"/>
    <property type="molecule type" value="Genomic_DNA"/>
</dbReference>
<gene>
    <name evidence="1" type="ORF">GCM10009021_25470</name>
</gene>
<evidence type="ECO:0000313" key="2">
    <source>
        <dbReference type="Proteomes" id="UP000608850"/>
    </source>
</evidence>
<dbReference type="Proteomes" id="UP000608850">
    <property type="component" value="Unassembled WGS sequence"/>
</dbReference>
<name>A0A830GDF6_9EURY</name>
<organism evidence="1 2">
    <name type="scientific">Halarchaeum nitratireducens</name>
    <dbReference type="NCBI Taxonomy" id="489913"/>
    <lineage>
        <taxon>Archaea</taxon>
        <taxon>Methanobacteriati</taxon>
        <taxon>Methanobacteriota</taxon>
        <taxon>Stenosarchaea group</taxon>
        <taxon>Halobacteria</taxon>
        <taxon>Halobacteriales</taxon>
        <taxon>Halobacteriaceae</taxon>
    </lineage>
</organism>
<accession>A0A830GDF6</accession>
<dbReference type="PROSITE" id="PS00430">
    <property type="entry name" value="TONB_DEPENDENT_REC_1"/>
    <property type="match status" value="1"/>
</dbReference>
<dbReference type="AlphaFoldDB" id="A0A830GDF6"/>
<reference evidence="1 2" key="1">
    <citation type="journal article" date="2019" name="Int. J. Syst. Evol. Microbiol.">
        <title>The Global Catalogue of Microorganisms (GCM) 10K type strain sequencing project: providing services to taxonomists for standard genome sequencing and annotation.</title>
        <authorList>
            <consortium name="The Broad Institute Genomics Platform"/>
            <consortium name="The Broad Institute Genome Sequencing Center for Infectious Disease"/>
            <person name="Wu L."/>
            <person name="Ma J."/>
        </authorList>
    </citation>
    <scope>NUCLEOTIDE SEQUENCE [LARGE SCALE GENOMIC DNA]</scope>
    <source>
        <strain evidence="1 2">JCM 16331</strain>
    </source>
</reference>
<protein>
    <submittedName>
        <fullName evidence="1">Uncharacterized protein</fullName>
    </submittedName>
</protein>
<keyword evidence="2" id="KW-1185">Reference proteome</keyword>
<dbReference type="InterPro" id="IPR010916">
    <property type="entry name" value="TonB_box_CS"/>
</dbReference>
<sequence length="137" mass="13934">MNSRRALALTLAVAAVCAMTVGSMGFSSVSASRDVSVSVADSEDAYIGVEACETPNNNSSGNGSIPAKVFVTNQYTDSVDVTVSGKSRIVAVGGQRHFNLKAQEGDTVTVHASGDGIDATIHATVGETNDCSHLGNG</sequence>